<sequence length="290" mass="32204">MSRQRVNTSPPSAVPGLTKVGGRPPLGAYLADVLRHREFIQALARFRIEADNGRNRLGMAWVVLRPLLNAGVYGLVFGFVLQTSRGVEDFVAFLVIGVLMFEYFSTSFSTGAKSITTNAALVQSLAFPRMALPLALVAERFLQFVPMVGVMAAFAIGYGNLPDLEWLLLVPLVALFTVFNTGLALITARLTVHFRDLTNLLPFISRMFFYTSGIFYSIDQRFDPGTTFRTVADAQPIHEFLSLGRAVLLDGPDYAMPWHFWGYAAAWSVAVLVLGTIFFWAAEERYGRTD</sequence>
<dbReference type="Pfam" id="PF01061">
    <property type="entry name" value="ABC2_membrane"/>
    <property type="match status" value="1"/>
</dbReference>
<evidence type="ECO:0000256" key="2">
    <source>
        <dbReference type="ARBA" id="ARBA00007783"/>
    </source>
</evidence>
<dbReference type="InterPro" id="IPR047817">
    <property type="entry name" value="ABC2_TM_bact-type"/>
</dbReference>
<dbReference type="InterPro" id="IPR013525">
    <property type="entry name" value="ABC2_TM"/>
</dbReference>
<keyword evidence="5" id="KW-0997">Cell inner membrane</keyword>
<evidence type="ECO:0000256" key="7">
    <source>
        <dbReference type="ARBA" id="ARBA00022989"/>
    </source>
</evidence>
<dbReference type="GO" id="GO:0140359">
    <property type="term" value="F:ABC-type transporter activity"/>
    <property type="evidence" value="ECO:0007669"/>
    <property type="project" value="InterPro"/>
</dbReference>
<keyword evidence="12" id="KW-1185">Reference proteome</keyword>
<feature type="domain" description="ABC transmembrane type-2" evidence="10">
    <location>
        <begin position="57"/>
        <end position="282"/>
    </location>
</feature>
<evidence type="ECO:0000256" key="8">
    <source>
        <dbReference type="ARBA" id="ARBA00023136"/>
    </source>
</evidence>
<evidence type="ECO:0000256" key="4">
    <source>
        <dbReference type="ARBA" id="ARBA00022475"/>
    </source>
</evidence>
<feature type="transmembrane region" description="Helical" evidence="9">
    <location>
        <begin position="90"/>
        <end position="110"/>
    </location>
</feature>
<evidence type="ECO:0000256" key="6">
    <source>
        <dbReference type="ARBA" id="ARBA00022692"/>
    </source>
</evidence>
<dbReference type="STRING" id="2041.AERYTH_05000"/>
<evidence type="ECO:0000259" key="10">
    <source>
        <dbReference type="PROSITE" id="PS51012"/>
    </source>
</evidence>
<dbReference type="OrthoDB" id="4186295at2"/>
<dbReference type="PANTHER" id="PTHR30413">
    <property type="entry name" value="INNER MEMBRANE TRANSPORT PERMEASE"/>
    <property type="match status" value="1"/>
</dbReference>
<comment type="subcellular location">
    <subcellularLocation>
        <location evidence="1">Cell inner membrane</location>
        <topology evidence="1">Multi-pass membrane protein</topology>
    </subcellularLocation>
    <subcellularLocation>
        <location evidence="9">Cell membrane</location>
        <topology evidence="9">Multi-pass membrane protein</topology>
    </subcellularLocation>
</comment>
<dbReference type="RefSeq" id="WP_067855448.1">
    <property type="nucleotide sequence ID" value="NZ_CP011502.1"/>
</dbReference>
<dbReference type="PROSITE" id="PS51012">
    <property type="entry name" value="ABC_TM2"/>
    <property type="match status" value="1"/>
</dbReference>
<feature type="transmembrane region" description="Helical" evidence="9">
    <location>
        <begin position="62"/>
        <end position="84"/>
    </location>
</feature>
<dbReference type="PATRIC" id="fig|2041.4.peg.1036"/>
<evidence type="ECO:0000313" key="12">
    <source>
        <dbReference type="Proteomes" id="UP000067689"/>
    </source>
</evidence>
<evidence type="ECO:0000256" key="5">
    <source>
        <dbReference type="ARBA" id="ARBA00022519"/>
    </source>
</evidence>
<feature type="transmembrane region" description="Helical" evidence="9">
    <location>
        <begin position="200"/>
        <end position="218"/>
    </location>
</feature>
<keyword evidence="4 9" id="KW-1003">Cell membrane</keyword>
<name>A0A0U4CF52_9ACTN</name>
<dbReference type="GO" id="GO:0005886">
    <property type="term" value="C:plasma membrane"/>
    <property type="evidence" value="ECO:0007669"/>
    <property type="project" value="UniProtKB-SubCell"/>
</dbReference>
<feature type="transmembrane region" description="Helical" evidence="9">
    <location>
        <begin position="260"/>
        <end position="282"/>
    </location>
</feature>
<proteinExistence type="inferred from homology"/>
<keyword evidence="8 9" id="KW-0472">Membrane</keyword>
<protein>
    <recommendedName>
        <fullName evidence="9">Transport permease protein</fullName>
    </recommendedName>
</protein>
<dbReference type="EMBL" id="CP011502">
    <property type="protein sequence ID" value="ALX04101.1"/>
    <property type="molecule type" value="Genomic_DNA"/>
</dbReference>
<comment type="similarity">
    <text evidence="2 9">Belongs to the ABC-2 integral membrane protein family.</text>
</comment>
<evidence type="ECO:0000256" key="9">
    <source>
        <dbReference type="RuleBase" id="RU361157"/>
    </source>
</evidence>
<organism evidence="11 12">
    <name type="scientific">Aeromicrobium erythreum</name>
    <dbReference type="NCBI Taxonomy" id="2041"/>
    <lineage>
        <taxon>Bacteria</taxon>
        <taxon>Bacillati</taxon>
        <taxon>Actinomycetota</taxon>
        <taxon>Actinomycetes</taxon>
        <taxon>Propionibacteriales</taxon>
        <taxon>Nocardioidaceae</taxon>
        <taxon>Aeromicrobium</taxon>
    </lineage>
</organism>
<dbReference type="GO" id="GO:0015920">
    <property type="term" value="P:lipopolysaccharide transport"/>
    <property type="evidence" value="ECO:0007669"/>
    <property type="project" value="TreeGrafter"/>
</dbReference>
<accession>A0A0U4CF52</accession>
<evidence type="ECO:0000256" key="1">
    <source>
        <dbReference type="ARBA" id="ARBA00004429"/>
    </source>
</evidence>
<feature type="transmembrane region" description="Helical" evidence="9">
    <location>
        <begin position="168"/>
        <end position="188"/>
    </location>
</feature>
<dbReference type="AlphaFoldDB" id="A0A0U4CF52"/>
<evidence type="ECO:0000313" key="11">
    <source>
        <dbReference type="EMBL" id="ALX04101.1"/>
    </source>
</evidence>
<evidence type="ECO:0000256" key="3">
    <source>
        <dbReference type="ARBA" id="ARBA00022448"/>
    </source>
</evidence>
<feature type="transmembrane region" description="Helical" evidence="9">
    <location>
        <begin position="131"/>
        <end position="156"/>
    </location>
</feature>
<dbReference type="KEGG" id="aer:AERYTH_05000"/>
<keyword evidence="7 9" id="KW-1133">Transmembrane helix</keyword>
<reference evidence="11 12" key="1">
    <citation type="journal article" date="1991" name="Int. J. Syst. Bacteriol.">
        <title>Description of the erythromycin-producing bacterium Arthrobacter sp. strain NRRL B-3381 as Aeromicrobium erythreum gen. nov., sp. nov.</title>
        <authorList>
            <person name="Miller E.S."/>
            <person name="Woese C.R."/>
            <person name="Brenner S."/>
        </authorList>
    </citation>
    <scope>NUCLEOTIDE SEQUENCE [LARGE SCALE GENOMIC DNA]</scope>
    <source>
        <strain evidence="11 12">AR18</strain>
    </source>
</reference>
<keyword evidence="6 9" id="KW-0812">Transmembrane</keyword>
<dbReference type="PANTHER" id="PTHR30413:SF8">
    <property type="entry name" value="TRANSPORT PERMEASE PROTEIN"/>
    <property type="match status" value="1"/>
</dbReference>
<gene>
    <name evidence="11" type="ORF">AERYTH_05000</name>
</gene>
<dbReference type="Proteomes" id="UP000067689">
    <property type="component" value="Chromosome"/>
</dbReference>
<keyword evidence="3 9" id="KW-0813">Transport</keyword>